<evidence type="ECO:0000256" key="4">
    <source>
        <dbReference type="ARBA" id="ARBA00022737"/>
    </source>
</evidence>
<evidence type="ECO:0000256" key="2">
    <source>
        <dbReference type="ARBA" id="ARBA00022553"/>
    </source>
</evidence>
<keyword evidence="6" id="KW-0378">Hydrolase</keyword>
<evidence type="ECO:0000256" key="5">
    <source>
        <dbReference type="ARBA" id="ARBA00022777"/>
    </source>
</evidence>
<dbReference type="InterPro" id="IPR027417">
    <property type="entry name" value="P-loop_NTPase"/>
</dbReference>
<evidence type="ECO:0000313" key="9">
    <source>
        <dbReference type="Proteomes" id="UP001177080"/>
    </source>
</evidence>
<accession>A0ABT8XM20</accession>
<evidence type="ECO:0000256" key="1">
    <source>
        <dbReference type="ARBA" id="ARBA00012513"/>
    </source>
</evidence>
<keyword evidence="5 8" id="KW-0418">Kinase</keyword>
<feature type="domain" description="KaiC" evidence="7">
    <location>
        <begin position="240"/>
        <end position="473"/>
    </location>
</feature>
<dbReference type="InterPro" id="IPR051347">
    <property type="entry name" value="Circadian_clock_KaiC-rel"/>
</dbReference>
<dbReference type="CDD" id="cd01124">
    <property type="entry name" value="KaiC-like"/>
    <property type="match status" value="1"/>
</dbReference>
<evidence type="ECO:0000256" key="3">
    <source>
        <dbReference type="ARBA" id="ARBA00022679"/>
    </source>
</evidence>
<evidence type="ECO:0000313" key="8">
    <source>
        <dbReference type="EMBL" id="MDO6124281.1"/>
    </source>
</evidence>
<dbReference type="PIRSF" id="PIRSF039117">
    <property type="entry name" value="KaiC"/>
    <property type="match status" value="1"/>
</dbReference>
<dbReference type="InterPro" id="IPR003593">
    <property type="entry name" value="AAA+_ATPase"/>
</dbReference>
<dbReference type="InterPro" id="IPR030665">
    <property type="entry name" value="KaiC"/>
</dbReference>
<dbReference type="Pfam" id="PF06745">
    <property type="entry name" value="ATPase"/>
    <property type="match status" value="2"/>
</dbReference>
<keyword evidence="3" id="KW-0808">Transferase</keyword>
<comment type="caution">
    <text evidence="8">The sequence shown here is derived from an EMBL/GenBank/DDBJ whole genome shotgun (WGS) entry which is preliminary data.</text>
</comment>
<dbReference type="SMART" id="SM00382">
    <property type="entry name" value="AAA"/>
    <property type="match status" value="2"/>
</dbReference>
<evidence type="ECO:0000256" key="6">
    <source>
        <dbReference type="ARBA" id="ARBA00022801"/>
    </source>
</evidence>
<dbReference type="Proteomes" id="UP001177080">
    <property type="component" value="Unassembled WGS sequence"/>
</dbReference>
<dbReference type="PANTHER" id="PTHR42926:SF1">
    <property type="entry name" value="CIRCADIAN CLOCK OSCILLATOR PROTEIN KAIC 1"/>
    <property type="match status" value="1"/>
</dbReference>
<evidence type="ECO:0000259" key="7">
    <source>
        <dbReference type="PROSITE" id="PS51146"/>
    </source>
</evidence>
<dbReference type="InterPro" id="IPR014774">
    <property type="entry name" value="KaiC-like_dom"/>
</dbReference>
<sequence>MSALLTRVKTGIAGLDRILDGGLVDGASYIVQGQPGAGKTVLANQIAFSGMEAGRKVLYITLLAETHDRLFSSLGTFDFFDRSRLGRDITYLSVFQTLRDEGLSAVVKLIREETRRNQSTLLVFDGLLSARDRVHSDLDVKTFVAEVQSQAAFVGCTVLFLTSSRVSDDSPEHTMVDGVIELHEELAGVRSVRRVQVRKSRGTAAIGGLHQFEITANGVTVYPRIEAVCGSVEDKTAEVASIHSGVQNLDEMIGGGIPVASFTLLFGPTGSGKTSFGLNFLAQASAQERSLHFGFYETQARLLAKSRVLGNTLDAAYAAGHVDFACHPLTENLLDKLGHSLLRKVKEGNIKRLFIDGLGGFERAAIHRPRLVEYFTALANELRAAGTTTVATWEMQSIFGPNVAVPGPEISGIVDNLIMLRHIELESTLKRAISVLKVRDADFDPRIHEMKFGNRGLEVALPLRPVAGAATGIAQPLEQ</sequence>
<dbReference type="EMBL" id="WHSC02000011">
    <property type="protein sequence ID" value="MDO6124281.1"/>
    <property type="molecule type" value="Genomic_DNA"/>
</dbReference>
<proteinExistence type="predicted"/>
<keyword evidence="2" id="KW-0597">Phosphoprotein</keyword>
<name>A0ABT8XM20_9HYPH</name>
<feature type="domain" description="KaiC" evidence="7">
    <location>
        <begin position="6"/>
        <end position="235"/>
    </location>
</feature>
<dbReference type="EC" id="2.7.11.1" evidence="1"/>
<dbReference type="Gene3D" id="3.40.50.300">
    <property type="entry name" value="P-loop containing nucleotide triphosphate hydrolases"/>
    <property type="match status" value="2"/>
</dbReference>
<gene>
    <name evidence="8" type="ORF">GB928_024090</name>
</gene>
<organism evidence="8 9">
    <name type="scientific">Shinella curvata</name>
    <dbReference type="NCBI Taxonomy" id="1817964"/>
    <lineage>
        <taxon>Bacteria</taxon>
        <taxon>Pseudomonadati</taxon>
        <taxon>Pseudomonadota</taxon>
        <taxon>Alphaproteobacteria</taxon>
        <taxon>Hyphomicrobiales</taxon>
        <taxon>Rhizobiaceae</taxon>
        <taxon>Shinella</taxon>
    </lineage>
</organism>
<dbReference type="SUPFAM" id="SSF52540">
    <property type="entry name" value="P-loop containing nucleoside triphosphate hydrolases"/>
    <property type="match status" value="2"/>
</dbReference>
<dbReference type="GO" id="GO:0004674">
    <property type="term" value="F:protein serine/threonine kinase activity"/>
    <property type="evidence" value="ECO:0007669"/>
    <property type="project" value="UniProtKB-KW"/>
</dbReference>
<protein>
    <recommendedName>
        <fullName evidence="1">non-specific serine/threonine protein kinase</fullName>
        <ecNumber evidence="1">2.7.11.1</ecNumber>
    </recommendedName>
</protein>
<dbReference type="PANTHER" id="PTHR42926">
    <property type="match status" value="1"/>
</dbReference>
<dbReference type="RefSeq" id="WP_244763867.1">
    <property type="nucleotide sequence ID" value="NZ_JALJCJ010000009.1"/>
</dbReference>
<reference evidence="8" key="1">
    <citation type="submission" date="2022-04" db="EMBL/GenBank/DDBJ databases">
        <title>Shinella lacus sp. nov., a novel member of the genus Shinella from water.</title>
        <authorList>
            <person name="Deng Y."/>
        </authorList>
    </citation>
    <scope>NUCLEOTIDE SEQUENCE</scope>
    <source>
        <strain evidence="8">JCM 31239</strain>
    </source>
</reference>
<keyword evidence="4" id="KW-0677">Repeat</keyword>
<keyword evidence="9" id="KW-1185">Reference proteome</keyword>
<keyword evidence="8" id="KW-0723">Serine/threonine-protein kinase</keyword>
<dbReference type="PROSITE" id="PS51146">
    <property type="entry name" value="KAIC"/>
    <property type="match status" value="2"/>
</dbReference>
<dbReference type="InterPro" id="IPR010624">
    <property type="entry name" value="KaiC_dom"/>
</dbReference>